<keyword evidence="3" id="KW-1185">Reference proteome</keyword>
<feature type="region of interest" description="Disordered" evidence="1">
    <location>
        <begin position="85"/>
        <end position="173"/>
    </location>
</feature>
<protein>
    <submittedName>
        <fullName evidence="2">Uncharacterized protein</fullName>
    </submittedName>
</protein>
<dbReference type="EMBL" id="JASCZI010272610">
    <property type="protein sequence ID" value="MED6222912.1"/>
    <property type="molecule type" value="Genomic_DNA"/>
</dbReference>
<feature type="compositionally biased region" description="Basic and acidic residues" evidence="1">
    <location>
        <begin position="128"/>
        <end position="173"/>
    </location>
</feature>
<dbReference type="Proteomes" id="UP001341840">
    <property type="component" value="Unassembled WGS sequence"/>
</dbReference>
<evidence type="ECO:0000256" key="1">
    <source>
        <dbReference type="SAM" id="MobiDB-lite"/>
    </source>
</evidence>
<sequence>MNSYTAKMIGNGIGVVTDWEEPTKNSLLARTFLRARIAININQPLPTGIWLNREKLPKVWVQLRYERLQDCYCLNCDNQEGKQLNKENQAQQAEGKQSSDEATSPAPMEIIAGDKKQQTREINQGPRKIRDLIKDLKGKGRRKEIQKARNTEHEKKKEKPNEEEGRSKHINEDTAKGKEIIYIEENEEKTMGGQANTMGEGRAYFVELAHEEDEENEGKIMEYENKLALEITNKLNIKRQREDTEVLMITDKEEEENQVEQRGIIFNKKIKTAEEALESSLAFIKWRAEAKYYAEEVEEAGHIKPHQAP</sequence>
<gene>
    <name evidence="2" type="ORF">PIB30_069017</name>
</gene>
<evidence type="ECO:0000313" key="2">
    <source>
        <dbReference type="EMBL" id="MED6222912.1"/>
    </source>
</evidence>
<proteinExistence type="predicted"/>
<reference evidence="2 3" key="1">
    <citation type="journal article" date="2023" name="Plants (Basel)">
        <title>Bridging the Gap: Combining Genomics and Transcriptomics Approaches to Understand Stylosanthes scabra, an Orphan Legume from the Brazilian Caatinga.</title>
        <authorList>
            <person name="Ferreira-Neto J.R.C."/>
            <person name="da Silva M.D."/>
            <person name="Binneck E."/>
            <person name="de Melo N.F."/>
            <person name="da Silva R.H."/>
            <person name="de Melo A.L.T.M."/>
            <person name="Pandolfi V."/>
            <person name="Bustamante F.O."/>
            <person name="Brasileiro-Vidal A.C."/>
            <person name="Benko-Iseppon A.M."/>
        </authorList>
    </citation>
    <scope>NUCLEOTIDE SEQUENCE [LARGE SCALE GENOMIC DNA]</scope>
    <source>
        <tissue evidence="2">Leaves</tissue>
    </source>
</reference>
<evidence type="ECO:0000313" key="3">
    <source>
        <dbReference type="Proteomes" id="UP001341840"/>
    </source>
</evidence>
<comment type="caution">
    <text evidence="2">The sequence shown here is derived from an EMBL/GenBank/DDBJ whole genome shotgun (WGS) entry which is preliminary data.</text>
</comment>
<accession>A0ABU6ZLU2</accession>
<feature type="compositionally biased region" description="Polar residues" evidence="1">
    <location>
        <begin position="86"/>
        <end position="102"/>
    </location>
</feature>
<organism evidence="2 3">
    <name type="scientific">Stylosanthes scabra</name>
    <dbReference type="NCBI Taxonomy" id="79078"/>
    <lineage>
        <taxon>Eukaryota</taxon>
        <taxon>Viridiplantae</taxon>
        <taxon>Streptophyta</taxon>
        <taxon>Embryophyta</taxon>
        <taxon>Tracheophyta</taxon>
        <taxon>Spermatophyta</taxon>
        <taxon>Magnoliopsida</taxon>
        <taxon>eudicotyledons</taxon>
        <taxon>Gunneridae</taxon>
        <taxon>Pentapetalae</taxon>
        <taxon>rosids</taxon>
        <taxon>fabids</taxon>
        <taxon>Fabales</taxon>
        <taxon>Fabaceae</taxon>
        <taxon>Papilionoideae</taxon>
        <taxon>50 kb inversion clade</taxon>
        <taxon>dalbergioids sensu lato</taxon>
        <taxon>Dalbergieae</taxon>
        <taxon>Pterocarpus clade</taxon>
        <taxon>Stylosanthes</taxon>
    </lineage>
</organism>
<name>A0ABU6ZLU2_9FABA</name>